<dbReference type="InterPro" id="IPR053002">
    <property type="entry name" value="Metalloproteinase_M10B"/>
</dbReference>
<dbReference type="AlphaFoldDB" id="A0A8H4CF32"/>
<feature type="compositionally biased region" description="Acidic residues" evidence="1">
    <location>
        <begin position="754"/>
        <end position="772"/>
    </location>
</feature>
<proteinExistence type="predicted"/>
<reference evidence="2" key="2">
    <citation type="submission" date="2020-03" db="EMBL/GenBank/DDBJ databases">
        <authorList>
            <person name="Fu F.-F."/>
            <person name="Chen J."/>
        </authorList>
    </citation>
    <scope>NUCLEOTIDE SEQUENCE</scope>
    <source>
        <strain evidence="2">Lc1</strain>
    </source>
</reference>
<name>A0A8H4CF32_COLGL</name>
<dbReference type="PANTHER" id="PTHR21054:SF2">
    <property type="entry name" value="MIP04191P"/>
    <property type="match status" value="1"/>
</dbReference>
<protein>
    <submittedName>
        <fullName evidence="2">Putative zinc metalloproteinase</fullName>
    </submittedName>
</protein>
<sequence length="772" mass="86195">MRSHMPPPKRQRVSHQTVSKDIAANMKARLTIENFHDGETVHQRCIIIKGIYGTTVPWNDFVTISSSDGTTKTFPPQTWPLDASRFKAIAFLSPGKNVLTITRSSTDAENPTPTTLTLNYIPLLQTPALHLAIMVAKDSPFLIDCPPSKYGRLSTAHSSLDAAVAKMRMAAYMWQAFTAEDMRMKSLGRRSFRLEEEFAADTTSQSFLFADDSAPRMQSTAKVHIIRSSKTVAELRDADVAQQNEAARNRDKLFDYFLDALASHGAPFEESSRPVIAGMLLDAHFSTAQNMILGHAALGCHNPEGVSLGMMGSHLAYSFPRFLEEVTECLRDTRVPGRTVGNDNGECATFWEACCVGQGAFLHEVGHALGAPHTTGIMARGYPRHWARNFLTMTARAAHTREPEVYVDGDRTMNDARWDLRDALSFRMLPHFWMPGDKKIKEAEARTSAPVVSLMNPETDDVGVEIYCMAGIAAIEFNGEAEEEPSVAEPYKKVFFGRKELENRFDPEEELKLHVLGMNGKSKTVKDLWRMFASSEYVRIPGSDFVLRKRSVMTKDLEESDDGKDKFWSWATLLTKKSPNGKVLRASSIDVRTGCILDGAYVKFPDGTKVNCGPRISRWAGGDHLHEFGGHAAEDVRWPKGEEIVKIQVAREDNILCGMRIHFENGKAGGALSGNEDDPYQTREETLALEVQGDERIVGFYGRSWWGHHFDGLVEFGMITAPKGVELPDQVYKMKELQNTDGGQSAEDLRGDQNEDDDDSQEETQTENEDMY</sequence>
<dbReference type="Pfam" id="PF12044">
    <property type="entry name" value="Metallopep"/>
    <property type="match status" value="1"/>
</dbReference>
<comment type="caution">
    <text evidence="2">The sequence shown here is derived from an EMBL/GenBank/DDBJ whole genome shotgun (WGS) entry which is preliminary data.</text>
</comment>
<dbReference type="SUPFAM" id="SSF55486">
    <property type="entry name" value="Metalloproteases ('zincins'), catalytic domain"/>
    <property type="match status" value="1"/>
</dbReference>
<keyword evidence="3" id="KW-1185">Reference proteome</keyword>
<dbReference type="InterPro" id="IPR021917">
    <property type="entry name" value="Unchr_Zn-peptidase-like"/>
</dbReference>
<dbReference type="RefSeq" id="XP_045261756.1">
    <property type="nucleotide sequence ID" value="XM_045414142.1"/>
</dbReference>
<dbReference type="EMBL" id="WVTB01000062">
    <property type="protein sequence ID" value="KAF3802597.1"/>
    <property type="molecule type" value="Genomic_DNA"/>
</dbReference>
<dbReference type="Proteomes" id="UP000613401">
    <property type="component" value="Unassembled WGS sequence"/>
</dbReference>
<evidence type="ECO:0000313" key="3">
    <source>
        <dbReference type="Proteomes" id="UP000613401"/>
    </source>
</evidence>
<feature type="region of interest" description="Disordered" evidence="1">
    <location>
        <begin position="734"/>
        <end position="772"/>
    </location>
</feature>
<accession>A0A8H4CF32</accession>
<organism evidence="2 3">
    <name type="scientific">Colletotrichum gloeosporioides</name>
    <name type="common">Anthracnose fungus</name>
    <name type="synonym">Glomerella cingulata</name>
    <dbReference type="NCBI Taxonomy" id="474922"/>
    <lineage>
        <taxon>Eukaryota</taxon>
        <taxon>Fungi</taxon>
        <taxon>Dikarya</taxon>
        <taxon>Ascomycota</taxon>
        <taxon>Pezizomycotina</taxon>
        <taxon>Sordariomycetes</taxon>
        <taxon>Hypocreomycetidae</taxon>
        <taxon>Glomerellales</taxon>
        <taxon>Glomerellaceae</taxon>
        <taxon>Colletotrichum</taxon>
        <taxon>Colletotrichum gloeosporioides species complex</taxon>
    </lineage>
</organism>
<dbReference type="GeneID" id="69021418"/>
<evidence type="ECO:0000256" key="1">
    <source>
        <dbReference type="SAM" id="MobiDB-lite"/>
    </source>
</evidence>
<gene>
    <name evidence="2" type="ORF">GCG54_00014304</name>
</gene>
<dbReference type="PANTHER" id="PTHR21054">
    <property type="entry name" value="ZINC METALLOPROTEINASE-RELATED"/>
    <property type="match status" value="1"/>
</dbReference>
<dbReference type="GO" id="GO:0005737">
    <property type="term" value="C:cytoplasm"/>
    <property type="evidence" value="ECO:0007669"/>
    <property type="project" value="TreeGrafter"/>
</dbReference>
<evidence type="ECO:0000313" key="2">
    <source>
        <dbReference type="EMBL" id="KAF3802597.1"/>
    </source>
</evidence>
<reference evidence="2" key="1">
    <citation type="journal article" date="2020" name="Phytopathology">
        <title>Genome sequence and comparative analysis of Colletotrichum gloeosporioides isolated from Liriodendron leaves.</title>
        <authorList>
            <person name="Fu F.F."/>
            <person name="Hao Z."/>
            <person name="Wang P."/>
            <person name="Lu Y."/>
            <person name="Xue L.J."/>
            <person name="Wei G."/>
            <person name="Tian Y."/>
            <person name="Baishi H."/>
            <person name="Xu H."/>
            <person name="Shi J."/>
            <person name="Cheng T."/>
            <person name="Wang G."/>
            <person name="Yi Y."/>
            <person name="Chen J."/>
        </authorList>
    </citation>
    <scope>NUCLEOTIDE SEQUENCE</scope>
    <source>
        <strain evidence="2">Lc1</strain>
    </source>
</reference>